<gene>
    <name evidence="1" type="ORF">AGLY_007121</name>
</gene>
<dbReference type="OrthoDB" id="6366805at2759"/>
<dbReference type="Proteomes" id="UP000475862">
    <property type="component" value="Unassembled WGS sequence"/>
</dbReference>
<protein>
    <submittedName>
        <fullName evidence="1">Uncharacterized protein</fullName>
    </submittedName>
</protein>
<name>A0A6G0TNU9_APHGL</name>
<accession>A0A6G0TNU9</accession>
<reference evidence="1 2" key="1">
    <citation type="submission" date="2019-08" db="EMBL/GenBank/DDBJ databases">
        <title>The genome of the soybean aphid Biotype 1, its phylome, world population structure and adaptation to the North American continent.</title>
        <authorList>
            <person name="Giordano R."/>
            <person name="Donthu R.K."/>
            <person name="Hernandez A.G."/>
            <person name="Wright C.L."/>
            <person name="Zimin A.V."/>
        </authorList>
    </citation>
    <scope>NUCLEOTIDE SEQUENCE [LARGE SCALE GENOMIC DNA]</scope>
    <source>
        <tissue evidence="1">Whole aphids</tissue>
    </source>
</reference>
<dbReference type="AlphaFoldDB" id="A0A6G0TNU9"/>
<sequence length="183" mass="19789">MADRRRGMVASTRTSVPSHLSLALPSCERRLTILSPHTHTPSTPAAFYSSSSSTETAWHFCTSSAATAMSSSASFASHHSTGAGAASTASGNACGRPRKKCRPGMVLPRLVLPGSSDLDIFSQFLSQKVPKFPEFIPNFVFNYSFEGLLCTGAYVSTSYSELLELCKPCKFTFLRDLRQSFSV</sequence>
<organism evidence="1 2">
    <name type="scientific">Aphis glycines</name>
    <name type="common">Soybean aphid</name>
    <dbReference type="NCBI Taxonomy" id="307491"/>
    <lineage>
        <taxon>Eukaryota</taxon>
        <taxon>Metazoa</taxon>
        <taxon>Ecdysozoa</taxon>
        <taxon>Arthropoda</taxon>
        <taxon>Hexapoda</taxon>
        <taxon>Insecta</taxon>
        <taxon>Pterygota</taxon>
        <taxon>Neoptera</taxon>
        <taxon>Paraneoptera</taxon>
        <taxon>Hemiptera</taxon>
        <taxon>Sternorrhyncha</taxon>
        <taxon>Aphidomorpha</taxon>
        <taxon>Aphidoidea</taxon>
        <taxon>Aphididae</taxon>
        <taxon>Aphidini</taxon>
        <taxon>Aphis</taxon>
        <taxon>Aphis</taxon>
    </lineage>
</organism>
<evidence type="ECO:0000313" key="1">
    <source>
        <dbReference type="EMBL" id="KAE9536332.1"/>
    </source>
</evidence>
<keyword evidence="2" id="KW-1185">Reference proteome</keyword>
<proteinExistence type="predicted"/>
<dbReference type="EMBL" id="VYZN01000023">
    <property type="protein sequence ID" value="KAE9536332.1"/>
    <property type="molecule type" value="Genomic_DNA"/>
</dbReference>
<evidence type="ECO:0000313" key="2">
    <source>
        <dbReference type="Proteomes" id="UP000475862"/>
    </source>
</evidence>
<comment type="caution">
    <text evidence="1">The sequence shown here is derived from an EMBL/GenBank/DDBJ whole genome shotgun (WGS) entry which is preliminary data.</text>
</comment>